<comment type="caution">
    <text evidence="1">The sequence shown here is derived from an EMBL/GenBank/DDBJ whole genome shotgun (WGS) entry which is preliminary data.</text>
</comment>
<dbReference type="EMBL" id="MU274916">
    <property type="protein sequence ID" value="KAI0087818.1"/>
    <property type="molecule type" value="Genomic_DNA"/>
</dbReference>
<keyword evidence="2" id="KW-1185">Reference proteome</keyword>
<sequence length="244" mass="27283">MADFQDCRAVIFDLMGTCTDWHSALLPAITSLPSLAPPLLITPSDLLLQWRLGFFEEIHSRFERGEDPEDIDVTHRRVLDRIIGEREGWSDGQRDVLVKGWHKQVGWPDSKPGIDRLRQKFDVVVLANGTTRLQLDVVRSSGLLFHSLFSSQLLGLTKPDPLIYHRAVSLLGLHPHQCVMVAAHAYDVRAAKAVGMKTIYIQRWTEDPDLNMSILRKEFDAFVDGRNTTSTGGGLISVADCLGA</sequence>
<proteinExistence type="predicted"/>
<evidence type="ECO:0000313" key="2">
    <source>
        <dbReference type="Proteomes" id="UP001055072"/>
    </source>
</evidence>
<accession>A0ACB8U0Q4</accession>
<gene>
    <name evidence="1" type="ORF">BDY19DRAFT_985905</name>
</gene>
<evidence type="ECO:0000313" key="1">
    <source>
        <dbReference type="EMBL" id="KAI0087818.1"/>
    </source>
</evidence>
<dbReference type="Proteomes" id="UP001055072">
    <property type="component" value="Unassembled WGS sequence"/>
</dbReference>
<organism evidence="1 2">
    <name type="scientific">Irpex rosettiformis</name>
    <dbReference type="NCBI Taxonomy" id="378272"/>
    <lineage>
        <taxon>Eukaryota</taxon>
        <taxon>Fungi</taxon>
        <taxon>Dikarya</taxon>
        <taxon>Basidiomycota</taxon>
        <taxon>Agaricomycotina</taxon>
        <taxon>Agaricomycetes</taxon>
        <taxon>Polyporales</taxon>
        <taxon>Irpicaceae</taxon>
        <taxon>Irpex</taxon>
    </lineage>
</organism>
<reference evidence="1" key="1">
    <citation type="journal article" date="2021" name="Environ. Microbiol.">
        <title>Gene family expansions and transcriptome signatures uncover fungal adaptations to wood decay.</title>
        <authorList>
            <person name="Hage H."/>
            <person name="Miyauchi S."/>
            <person name="Viragh M."/>
            <person name="Drula E."/>
            <person name="Min B."/>
            <person name="Chaduli D."/>
            <person name="Navarro D."/>
            <person name="Favel A."/>
            <person name="Norest M."/>
            <person name="Lesage-Meessen L."/>
            <person name="Balint B."/>
            <person name="Merenyi Z."/>
            <person name="de Eugenio L."/>
            <person name="Morin E."/>
            <person name="Martinez A.T."/>
            <person name="Baldrian P."/>
            <person name="Stursova M."/>
            <person name="Martinez M.J."/>
            <person name="Novotny C."/>
            <person name="Magnuson J.K."/>
            <person name="Spatafora J.W."/>
            <person name="Maurice S."/>
            <person name="Pangilinan J."/>
            <person name="Andreopoulos W."/>
            <person name="LaButti K."/>
            <person name="Hundley H."/>
            <person name="Na H."/>
            <person name="Kuo A."/>
            <person name="Barry K."/>
            <person name="Lipzen A."/>
            <person name="Henrissat B."/>
            <person name="Riley R."/>
            <person name="Ahrendt S."/>
            <person name="Nagy L.G."/>
            <person name="Grigoriev I.V."/>
            <person name="Martin F."/>
            <person name="Rosso M.N."/>
        </authorList>
    </citation>
    <scope>NUCLEOTIDE SEQUENCE</scope>
    <source>
        <strain evidence="1">CBS 384.51</strain>
    </source>
</reference>
<protein>
    <submittedName>
        <fullName evidence="1">Haloacid dehalogenase</fullName>
    </submittedName>
</protein>
<name>A0ACB8U0Q4_9APHY</name>